<sequence length="771" mass="85521">RLLQELGDQKIPFLGPSDQGFQQLWDSSYSGLVLRKSCSVPPELHGRVQAALLTLRKKGCLLRDLVRVRDRDVFTSVSRALLGEPGHTYRYLDTRLFAIPWHSEDTEVKGQNCCDADLRAACKALWELNTFFCTDVSQLKEGDRLTQCTKGEAETKQVEEGDTESKHSEDSKNSEGGDSESRQSEEGDTESKHSEEWDIESKHSEEGCSGSKREGEWETGSKHSSEEAESSQVKPSETGVAAGSEHSEGKYPGWSPKTTVGAETEPMGLGTQEKPVAQLKHSLSDYHTEDKEEQASGQGCSQPSPPQVCTGPVKFNVTLLNYMDPAAMSQLKEEPYYGMGKMAVGWHHDENLITHSPVAVYSYSCHDDKGESGEGGSGEKAFWRIGLKVAWDIHTPGLMLPLESGDCYYMRDDLNSTHQHCVLAGDIARFSSTHRVAEGQRYARFCSWWTRPMEQLEKDWRLMETMTMLFLATVEEEGQAGEGRRELAETLLSALIDRHQQRQTWRDRPHPDSYTGVGQGVRRQWRSPVPDGSRKGCQCRVHNKDGQTTGLSNVPNDLLKALDVELSGTPVAKTIKIHTCTGLLESNEAQAEHEEAGDLRCHSSLAQTLPPEEAPVDRPFWGVDDPSMPLPFDLADIINRVESLLWRVFRLRSVRLSKHRAHCSGAVGTKQTSSFTSFTSSTSGAAQLGPNVGGGCGPGCLPSLQHPVSITVTSSLGDQCQSLERKREGREGQRERPEQLVHPGLCRLPAGDSQREWRMCAPLCQDFMSYT</sequence>
<keyword evidence="1" id="KW-0560">Oxidoreductase</keyword>
<accession>A0ACB7EKL2</accession>
<keyword evidence="1" id="KW-0223">Dioxygenase</keyword>
<gene>
    <name evidence="1" type="primary">FTO</name>
    <name evidence="1" type="ORF">GBF38_007027</name>
</gene>
<evidence type="ECO:0000313" key="2">
    <source>
        <dbReference type="Proteomes" id="UP000805704"/>
    </source>
</evidence>
<evidence type="ECO:0000313" key="1">
    <source>
        <dbReference type="EMBL" id="KAG8001386.1"/>
    </source>
</evidence>
<proteinExistence type="predicted"/>
<feature type="non-terminal residue" evidence="1">
    <location>
        <position position="1"/>
    </location>
</feature>
<keyword evidence="2" id="KW-1185">Reference proteome</keyword>
<name>A0ACB7EKL2_NIBAL</name>
<reference evidence="1" key="1">
    <citation type="submission" date="2020-04" db="EMBL/GenBank/DDBJ databases">
        <title>A chromosome-scale assembly and high-density genetic map of the yellow drum (Nibea albiflora) genome.</title>
        <authorList>
            <person name="Xu D."/>
            <person name="Zhang W."/>
            <person name="Chen R."/>
            <person name="Tan P."/>
            <person name="Wang L."/>
            <person name="Song H."/>
            <person name="Tian L."/>
            <person name="Zhu Q."/>
            <person name="Wang B."/>
        </authorList>
    </citation>
    <scope>NUCLEOTIDE SEQUENCE</scope>
    <source>
        <strain evidence="1">ZJHYS-2018</strain>
    </source>
</reference>
<dbReference type="EMBL" id="CM024795">
    <property type="protein sequence ID" value="KAG8001386.1"/>
    <property type="molecule type" value="Genomic_DNA"/>
</dbReference>
<protein>
    <submittedName>
        <fullName evidence="1">Alpha-ketoglutarate-dependent dioxygenase FTO</fullName>
    </submittedName>
</protein>
<comment type="caution">
    <text evidence="1">The sequence shown here is derived from an EMBL/GenBank/DDBJ whole genome shotgun (WGS) entry which is preliminary data.</text>
</comment>
<dbReference type="Proteomes" id="UP000805704">
    <property type="component" value="Chromosome 7"/>
</dbReference>
<organism evidence="1 2">
    <name type="scientific">Nibea albiflora</name>
    <name type="common">Yellow drum</name>
    <name type="synonym">Corvina albiflora</name>
    <dbReference type="NCBI Taxonomy" id="240163"/>
    <lineage>
        <taxon>Eukaryota</taxon>
        <taxon>Metazoa</taxon>
        <taxon>Chordata</taxon>
        <taxon>Craniata</taxon>
        <taxon>Vertebrata</taxon>
        <taxon>Euteleostomi</taxon>
        <taxon>Actinopterygii</taxon>
        <taxon>Neopterygii</taxon>
        <taxon>Teleostei</taxon>
        <taxon>Neoteleostei</taxon>
        <taxon>Acanthomorphata</taxon>
        <taxon>Eupercaria</taxon>
        <taxon>Sciaenidae</taxon>
        <taxon>Nibea</taxon>
    </lineage>
</organism>